<dbReference type="PANTHER" id="PTHR31616">
    <property type="entry name" value="TREHALASE"/>
    <property type="match status" value="1"/>
</dbReference>
<dbReference type="Gene3D" id="1.50.10.10">
    <property type="match status" value="1"/>
</dbReference>
<evidence type="ECO:0000313" key="4">
    <source>
        <dbReference type="Proteomes" id="UP000555407"/>
    </source>
</evidence>
<dbReference type="Pfam" id="PF19291">
    <property type="entry name" value="TREH_N"/>
    <property type="match status" value="1"/>
</dbReference>
<dbReference type="Proteomes" id="UP000555407">
    <property type="component" value="Unassembled WGS sequence"/>
</dbReference>
<organism evidence="3 4">
    <name type="scientific">Kribbella shirazensis</name>
    <dbReference type="NCBI Taxonomy" id="1105143"/>
    <lineage>
        <taxon>Bacteria</taxon>
        <taxon>Bacillati</taxon>
        <taxon>Actinomycetota</taxon>
        <taxon>Actinomycetes</taxon>
        <taxon>Propionibacteriales</taxon>
        <taxon>Kribbellaceae</taxon>
        <taxon>Kribbella</taxon>
    </lineage>
</organism>
<dbReference type="PANTHER" id="PTHR31616:SF0">
    <property type="entry name" value="GLUCAN 1,4-ALPHA-GLUCOSIDASE"/>
    <property type="match status" value="1"/>
</dbReference>
<proteinExistence type="predicted"/>
<dbReference type="GO" id="GO:0005975">
    <property type="term" value="P:carbohydrate metabolic process"/>
    <property type="evidence" value="ECO:0007669"/>
    <property type="project" value="InterPro"/>
</dbReference>
<feature type="domain" description="Trehalase-like N-terminal" evidence="2">
    <location>
        <begin position="3"/>
        <end position="142"/>
    </location>
</feature>
<dbReference type="InterPro" id="IPR008928">
    <property type="entry name" value="6-hairpin_glycosidase_sf"/>
</dbReference>
<keyword evidence="4" id="KW-1185">Reference proteome</keyword>
<dbReference type="InterPro" id="IPR011613">
    <property type="entry name" value="GH15-like"/>
</dbReference>
<dbReference type="SUPFAM" id="SSF48208">
    <property type="entry name" value="Six-hairpin glycosidases"/>
    <property type="match status" value="1"/>
</dbReference>
<comment type="caution">
    <text evidence="3">The sequence shown here is derived from an EMBL/GenBank/DDBJ whole genome shotgun (WGS) entry which is preliminary data.</text>
</comment>
<evidence type="ECO:0000313" key="3">
    <source>
        <dbReference type="EMBL" id="NIK61323.1"/>
    </source>
</evidence>
<protein>
    <submittedName>
        <fullName evidence="3">GH15 family glucan-1,4-alpha-glucosidase</fullName>
    </submittedName>
</protein>
<dbReference type="EMBL" id="JAASRO010000001">
    <property type="protein sequence ID" value="NIK61323.1"/>
    <property type="molecule type" value="Genomic_DNA"/>
</dbReference>
<feature type="domain" description="GH15-like" evidence="1">
    <location>
        <begin position="223"/>
        <end position="587"/>
    </location>
</feature>
<dbReference type="GO" id="GO:0004553">
    <property type="term" value="F:hydrolase activity, hydrolyzing O-glycosyl compounds"/>
    <property type="evidence" value="ECO:0007669"/>
    <property type="project" value="UniProtKB-ARBA"/>
</dbReference>
<reference evidence="3 4" key="1">
    <citation type="submission" date="2020-03" db="EMBL/GenBank/DDBJ databases">
        <title>Sequencing the genomes of 1000 actinobacteria strains.</title>
        <authorList>
            <person name="Klenk H.-P."/>
        </authorList>
    </citation>
    <scope>NUCLEOTIDE SEQUENCE [LARGE SCALE GENOMIC DNA]</scope>
    <source>
        <strain evidence="3 4">DSM 45490</strain>
    </source>
</reference>
<accession>A0A7X6A4W2</accession>
<name>A0A7X6A4W2_9ACTN</name>
<evidence type="ECO:0000259" key="1">
    <source>
        <dbReference type="Pfam" id="PF00723"/>
    </source>
</evidence>
<gene>
    <name evidence="3" type="ORF">BJY22_007040</name>
</gene>
<dbReference type="Pfam" id="PF00723">
    <property type="entry name" value="Glyco_hydro_15"/>
    <property type="match status" value="1"/>
</dbReference>
<dbReference type="InterPro" id="IPR045582">
    <property type="entry name" value="Trehalase-like_N"/>
</dbReference>
<sequence>MTTQIEDYALIGDLRTAALVGADGAIDWLSLPRFDSPAVFAALLGRSEHGTWRLAPVDHDRCTRRRYRSGSLILETDWITADGAARVIDLMVPGAATPTVVRIIEGLVGAVRMRTDIVPRMNYGKDAPAVRASGDGRLVAASGSDELWLDSDIDLAIDAGAWTGYFSVTAGERVAFTLTHAPADEPPVAVPAAGTALVATETYWSDWLSRSTYAGPWVDEVNQSLVVLKALTYAPTGGILAAATTSLPEQLGGSRNWDYRYSWLRDATFTLHAFLATGFLDEAAAWRDWLVRAVSSASPADPRIMYAVDGSSDLPEQTLDWLPGYAGSLPVRVGNAAATQQQNDVWGEVLDVLSAARAAGVPDSVDQQKLERVLLDRIESCWREPDHGLWEVRGPRRHFVHSKVMAWVGIDRAVRRLQEHGADEPAELVRLTALRRTIRQEILDHGYDSRRRAFTQSYGSPRLDAAALLMPRYGFLAAADARIAGTIDAIQRDLTDDGLVLRYAVSDEGHNVDGVPGGEGTFLATSFWLADALHSAGRTGQATELFERLLALRNDVGLLSEEYDAATGHHLGNTPQAFSHAGLITTALTLSAAWSAAGRDAEFRERLA</sequence>
<dbReference type="InterPro" id="IPR012341">
    <property type="entry name" value="6hp_glycosidase-like_sf"/>
</dbReference>
<evidence type="ECO:0000259" key="2">
    <source>
        <dbReference type="Pfam" id="PF19291"/>
    </source>
</evidence>
<dbReference type="AlphaFoldDB" id="A0A7X6A4W2"/>